<evidence type="ECO:0000313" key="2">
    <source>
        <dbReference type="Proteomes" id="UP000499080"/>
    </source>
</evidence>
<organism evidence="1 2">
    <name type="scientific">Araneus ventricosus</name>
    <name type="common">Orbweaver spider</name>
    <name type="synonym">Epeira ventricosa</name>
    <dbReference type="NCBI Taxonomy" id="182803"/>
    <lineage>
        <taxon>Eukaryota</taxon>
        <taxon>Metazoa</taxon>
        <taxon>Ecdysozoa</taxon>
        <taxon>Arthropoda</taxon>
        <taxon>Chelicerata</taxon>
        <taxon>Arachnida</taxon>
        <taxon>Araneae</taxon>
        <taxon>Araneomorphae</taxon>
        <taxon>Entelegynae</taxon>
        <taxon>Araneoidea</taxon>
        <taxon>Araneidae</taxon>
        <taxon>Araneus</taxon>
    </lineage>
</organism>
<comment type="caution">
    <text evidence="1">The sequence shown here is derived from an EMBL/GenBank/DDBJ whole genome shotgun (WGS) entry which is preliminary data.</text>
</comment>
<accession>A0A4Y2G680</accession>
<dbReference type="Proteomes" id="UP000499080">
    <property type="component" value="Unassembled WGS sequence"/>
</dbReference>
<evidence type="ECO:0000313" key="1">
    <source>
        <dbReference type="EMBL" id="GBM49352.1"/>
    </source>
</evidence>
<dbReference type="AlphaFoldDB" id="A0A4Y2G680"/>
<keyword evidence="2" id="KW-1185">Reference proteome</keyword>
<sequence length="126" mass="13868">MDIVSQADETDELSKVIVRLGGFHQLLSYMGAVGKIMSGSGLEHMCCEVFAKNAVVHMANGHAYAKELRSHSLSQAAIGLLTLEYCEENGFLSGSDVETLRNLQRGDKLVFLRRIFSIKSQTFNEG</sequence>
<reference evidence="1 2" key="1">
    <citation type="journal article" date="2019" name="Sci. Rep.">
        <title>Orb-weaving spider Araneus ventricosus genome elucidates the spidroin gene catalogue.</title>
        <authorList>
            <person name="Kono N."/>
            <person name="Nakamura H."/>
            <person name="Ohtoshi R."/>
            <person name="Moran D.A.P."/>
            <person name="Shinohara A."/>
            <person name="Yoshida Y."/>
            <person name="Fujiwara M."/>
            <person name="Mori M."/>
            <person name="Tomita M."/>
            <person name="Arakawa K."/>
        </authorList>
    </citation>
    <scope>NUCLEOTIDE SEQUENCE [LARGE SCALE GENOMIC DNA]</scope>
</reference>
<name>A0A4Y2G680_ARAVE</name>
<dbReference type="EMBL" id="BGPR01001251">
    <property type="protein sequence ID" value="GBM49352.1"/>
    <property type="molecule type" value="Genomic_DNA"/>
</dbReference>
<dbReference type="OrthoDB" id="7699940at2759"/>
<protein>
    <submittedName>
        <fullName evidence="1">Uncharacterized protein</fullName>
    </submittedName>
</protein>
<gene>
    <name evidence="1" type="ORF">AVEN_148680_1</name>
</gene>
<proteinExistence type="predicted"/>